<dbReference type="InterPro" id="IPR000943">
    <property type="entry name" value="RNA_pol_sigma70"/>
</dbReference>
<dbReference type="PANTHER" id="PTHR30385">
    <property type="entry name" value="SIGMA FACTOR F FLAGELLAR"/>
    <property type="match status" value="1"/>
</dbReference>
<dbReference type="InterPro" id="IPR036388">
    <property type="entry name" value="WH-like_DNA-bd_sf"/>
</dbReference>
<evidence type="ECO:0000256" key="3">
    <source>
        <dbReference type="ARBA" id="ARBA00023015"/>
    </source>
</evidence>
<comment type="caution">
    <text evidence="9">The sequence shown here is derived from an EMBL/GenBank/DDBJ whole genome shotgun (WGS) entry which is preliminary data.</text>
</comment>
<dbReference type="PANTHER" id="PTHR30385:SF1">
    <property type="entry name" value="RNA POLYMERASE SIGMA-H FACTOR"/>
    <property type="match status" value="1"/>
</dbReference>
<evidence type="ECO:0000313" key="10">
    <source>
        <dbReference type="Proteomes" id="UP000224563"/>
    </source>
</evidence>
<dbReference type="EMBL" id="PDYG01000055">
    <property type="protein sequence ID" value="PHU37445.1"/>
    <property type="molecule type" value="Genomic_DNA"/>
</dbReference>
<dbReference type="InterPro" id="IPR014284">
    <property type="entry name" value="RNA_pol_sigma-70_dom"/>
</dbReference>
<dbReference type="InterPro" id="IPR013249">
    <property type="entry name" value="RNA_pol_sigma70_r4_t2"/>
</dbReference>
<dbReference type="GO" id="GO:0003677">
    <property type="term" value="F:DNA binding"/>
    <property type="evidence" value="ECO:0007669"/>
    <property type="project" value="UniProtKB-KW"/>
</dbReference>
<name>A0A2G3E2R4_9FIRM</name>
<evidence type="ECO:0000256" key="5">
    <source>
        <dbReference type="ARBA" id="ARBA00023125"/>
    </source>
</evidence>
<keyword evidence="4" id="KW-0731">Sigma factor</keyword>
<evidence type="ECO:0000256" key="2">
    <source>
        <dbReference type="ARBA" id="ARBA00021245"/>
    </source>
</evidence>
<gene>
    <name evidence="9" type="ORF">CSX02_07850</name>
</gene>
<dbReference type="GO" id="GO:0016987">
    <property type="term" value="F:sigma factor activity"/>
    <property type="evidence" value="ECO:0007669"/>
    <property type="project" value="UniProtKB-KW"/>
</dbReference>
<dbReference type="AlphaFoldDB" id="A0A2G3E2R4"/>
<dbReference type="Gene3D" id="1.10.10.10">
    <property type="entry name" value="Winged helix-like DNA-binding domain superfamily/Winged helix DNA-binding domain"/>
    <property type="match status" value="1"/>
</dbReference>
<evidence type="ECO:0000259" key="8">
    <source>
        <dbReference type="PROSITE" id="PS00715"/>
    </source>
</evidence>
<keyword evidence="10" id="KW-1185">Reference proteome</keyword>
<keyword evidence="6" id="KW-0804">Transcription</keyword>
<dbReference type="GO" id="GO:0006352">
    <property type="term" value="P:DNA-templated transcription initiation"/>
    <property type="evidence" value="ECO:0007669"/>
    <property type="project" value="InterPro"/>
</dbReference>
<dbReference type="InterPro" id="IPR016371">
    <property type="entry name" value="RNA_pol_sigma-H_factor"/>
</dbReference>
<comment type="function">
    <text evidence="7">Sigma factors are initiation factors that promote the attachment of RNA polymerase to specific initiation sites and are then released. Sigma-S contributes to the protection against external stress, thus playing a role in cellular fitness and survival.</text>
</comment>
<dbReference type="InterPro" id="IPR013325">
    <property type="entry name" value="RNA_pol_sigma_r2"/>
</dbReference>
<keyword evidence="5" id="KW-0238">DNA-binding</keyword>
<accession>A0A2G3E2R4</accession>
<dbReference type="SUPFAM" id="SSF46894">
    <property type="entry name" value="C-terminal effector domain of the bipartite response regulators"/>
    <property type="match status" value="1"/>
</dbReference>
<proteinExistence type="inferred from homology"/>
<protein>
    <recommendedName>
        <fullName evidence="2">RNA polymerase sigma factor SigS</fullName>
    </recommendedName>
</protein>
<dbReference type="PROSITE" id="PS00715">
    <property type="entry name" value="SIGMA70_1"/>
    <property type="match status" value="1"/>
</dbReference>
<evidence type="ECO:0000256" key="1">
    <source>
        <dbReference type="ARBA" id="ARBA00007788"/>
    </source>
</evidence>
<evidence type="ECO:0000256" key="4">
    <source>
        <dbReference type="ARBA" id="ARBA00023082"/>
    </source>
</evidence>
<reference evidence="9 10" key="1">
    <citation type="submission" date="2017-10" db="EMBL/GenBank/DDBJ databases">
        <title>Resolving the taxonomy of Roseburia spp., Eubacterium rectale and Agathobacter spp. through phylogenomic analysis.</title>
        <authorList>
            <person name="Sheridan P.O."/>
            <person name="Walker A.W."/>
            <person name="Duncan S.H."/>
            <person name="Scott K.P."/>
            <person name="Toole P.W.O."/>
            <person name="Luis P."/>
            <person name="Flint H.J."/>
        </authorList>
    </citation>
    <scope>NUCLEOTIDE SEQUENCE [LARGE SCALE GENOMIC DNA]</scope>
    <source>
        <strain evidence="9 10">JK623</strain>
    </source>
</reference>
<dbReference type="PIRSF" id="PIRSF002939">
    <property type="entry name" value="RNA_polymerase_sigma-H_factor"/>
    <property type="match status" value="1"/>
</dbReference>
<reference evidence="9 10" key="2">
    <citation type="submission" date="2017-10" db="EMBL/GenBank/DDBJ databases">
        <authorList>
            <person name="Banno H."/>
            <person name="Chua N.-H."/>
        </authorList>
    </citation>
    <scope>NUCLEOTIDE SEQUENCE [LARGE SCALE GENOMIC DNA]</scope>
    <source>
        <strain evidence="9 10">JK623</strain>
    </source>
</reference>
<dbReference type="Gene3D" id="1.20.120.1810">
    <property type="match status" value="1"/>
</dbReference>
<evidence type="ECO:0000313" key="9">
    <source>
        <dbReference type="EMBL" id="PHU37445.1"/>
    </source>
</evidence>
<dbReference type="Pfam" id="PF08281">
    <property type="entry name" value="Sigma70_r4_2"/>
    <property type="match status" value="1"/>
</dbReference>
<dbReference type="Proteomes" id="UP000224563">
    <property type="component" value="Unassembled WGS sequence"/>
</dbReference>
<keyword evidence="3" id="KW-0805">Transcription regulation</keyword>
<organism evidence="9 10">
    <name type="scientific">Agathobacter ruminis</name>
    <dbReference type="NCBI Taxonomy" id="1712665"/>
    <lineage>
        <taxon>Bacteria</taxon>
        <taxon>Bacillati</taxon>
        <taxon>Bacillota</taxon>
        <taxon>Clostridia</taxon>
        <taxon>Lachnospirales</taxon>
        <taxon>Lachnospiraceae</taxon>
        <taxon>Agathobacter</taxon>
    </lineage>
</organism>
<dbReference type="RefSeq" id="WP_099386263.1">
    <property type="nucleotide sequence ID" value="NZ_JANSWH010000050.1"/>
</dbReference>
<dbReference type="InterPro" id="IPR016032">
    <property type="entry name" value="Sig_transdc_resp-reg_C-effctor"/>
</dbReference>
<dbReference type="InterPro" id="IPR007627">
    <property type="entry name" value="RNA_pol_sigma70_r2"/>
</dbReference>
<evidence type="ECO:0000256" key="6">
    <source>
        <dbReference type="ARBA" id="ARBA00023163"/>
    </source>
</evidence>
<dbReference type="SUPFAM" id="SSF88946">
    <property type="entry name" value="Sigma2 domain of RNA polymerase sigma factors"/>
    <property type="match status" value="1"/>
</dbReference>
<sequence>MNYQSLTDEELILRSRAADAQECAEITDYLLAKFKPLVRSMSNEFFIIGGDSDDLIQEGMIGLFKAIRDYDVQRETSFSTFANLCVRRQIYSAMEASNRKKHTPLNSYISLFSDDEEEKNSLEEHLFDETTVSPEQLVIEQEFWEEFYQELWKRLSKLEREVLSLYREGRSYTEIAAIMNKDPKAIDNALQRIRKKVSLWNFQESEHAPSGA</sequence>
<feature type="domain" description="RNA polymerase sigma-70" evidence="8">
    <location>
        <begin position="54"/>
        <end position="67"/>
    </location>
</feature>
<comment type="similarity">
    <text evidence="1">Belongs to the sigma-70 factor family.</text>
</comment>
<dbReference type="NCBIfam" id="TIGR02937">
    <property type="entry name" value="sigma70-ECF"/>
    <property type="match status" value="1"/>
</dbReference>
<evidence type="ECO:0000256" key="7">
    <source>
        <dbReference type="ARBA" id="ARBA00024701"/>
    </source>
</evidence>
<dbReference type="Pfam" id="PF04542">
    <property type="entry name" value="Sigma70_r2"/>
    <property type="match status" value="1"/>
</dbReference>